<proteinExistence type="predicted"/>
<name>A0A0F6SF31_9BACT</name>
<dbReference type="Proteomes" id="UP000034883">
    <property type="component" value="Chromosome"/>
</dbReference>
<sequence length="221" mass="24812">MLTRIQHRLATLYDVELEVDVEDFVCDEETARSLGGDDAMRRGEVLFVVPDESGARVALFVEPGARALAGDAWMADGARFRGACLATEGVSHFVYLAFRADHEIAVSELELELQAEIDKWALGVLAPLEELAHPMRGRGAALIALRDRSRRLRERLFTGARFLDPAGSERGDRYRAAVRLASRYARELEAARIDRGDLDGLTRELRRFYRLGAREKIERIG</sequence>
<reference evidence="1 2" key="1">
    <citation type="submission" date="2015-03" db="EMBL/GenBank/DDBJ databases">
        <title>Genome assembly of Sandaracinus amylolyticus DSM 53668.</title>
        <authorList>
            <person name="Sharma G."/>
            <person name="Subramanian S."/>
        </authorList>
    </citation>
    <scope>NUCLEOTIDE SEQUENCE [LARGE SCALE GENOMIC DNA]</scope>
    <source>
        <strain evidence="1 2">DSM 53668</strain>
    </source>
</reference>
<organism evidence="1 2">
    <name type="scientific">Sandaracinus amylolyticus</name>
    <dbReference type="NCBI Taxonomy" id="927083"/>
    <lineage>
        <taxon>Bacteria</taxon>
        <taxon>Pseudomonadati</taxon>
        <taxon>Myxococcota</taxon>
        <taxon>Polyangia</taxon>
        <taxon>Polyangiales</taxon>
        <taxon>Sandaracinaceae</taxon>
        <taxon>Sandaracinus</taxon>
    </lineage>
</organism>
<dbReference type="OrthoDB" id="5502956at2"/>
<protein>
    <submittedName>
        <fullName evidence="1">Uncharacterized protein</fullName>
    </submittedName>
</protein>
<evidence type="ECO:0000313" key="1">
    <source>
        <dbReference type="EMBL" id="AKF06234.1"/>
    </source>
</evidence>
<dbReference type="RefSeq" id="WP_053233425.1">
    <property type="nucleotide sequence ID" value="NZ_CP011125.1"/>
</dbReference>
<accession>A0A0F6SF31</accession>
<keyword evidence="2" id="KW-1185">Reference proteome</keyword>
<dbReference type="KEGG" id="samy:DB32_003383"/>
<gene>
    <name evidence="1" type="ORF">DB32_003383</name>
</gene>
<evidence type="ECO:0000313" key="2">
    <source>
        <dbReference type="Proteomes" id="UP000034883"/>
    </source>
</evidence>
<dbReference type="AlphaFoldDB" id="A0A0F6SF31"/>
<dbReference type="EMBL" id="CP011125">
    <property type="protein sequence ID" value="AKF06234.1"/>
    <property type="molecule type" value="Genomic_DNA"/>
</dbReference>
<dbReference type="STRING" id="927083.DB32_003383"/>